<keyword evidence="11" id="KW-0963">Cytoplasm</keyword>
<keyword evidence="8 11" id="KW-0067">ATP-binding</keyword>
<dbReference type="OrthoDB" id="9808150at2"/>
<dbReference type="InterPro" id="IPR008145">
    <property type="entry name" value="GK/Ca_channel_bsu"/>
</dbReference>
<dbReference type="Pfam" id="PF22525">
    <property type="entry name" value="H2TH_5"/>
    <property type="match status" value="1"/>
</dbReference>
<dbReference type="NCBIfam" id="TIGR03263">
    <property type="entry name" value="guanyl_kin"/>
    <property type="match status" value="1"/>
</dbReference>
<comment type="caution">
    <text evidence="14">The sequence shown here is derived from an EMBL/GenBank/DDBJ whole genome shotgun (WGS) entry which is preliminary data.</text>
</comment>
<reference evidence="14 15" key="1">
    <citation type="submission" date="2019-04" db="EMBL/GenBank/DDBJ databases">
        <authorList>
            <person name="Jiang L."/>
        </authorList>
    </citation>
    <scope>NUCLEOTIDE SEQUENCE [LARGE SCALE GENOMIC DNA]</scope>
    <source>
        <strain evidence="14 15">YIM 131861</strain>
    </source>
</reference>
<comment type="function">
    <text evidence="1 11">Essential for recycling GMP and indirectly, cGMP.</text>
</comment>
<evidence type="ECO:0000256" key="7">
    <source>
        <dbReference type="ARBA" id="ARBA00022777"/>
    </source>
</evidence>
<dbReference type="Gene3D" id="1.10.8.50">
    <property type="match status" value="1"/>
</dbReference>
<sequence>MRCPCLLRGSATRAPTSPTSVGSSDLSRPASSCRNHAAYWRLGPTDSLTRSPVDRRKWRSIVAEYGTPPEVDRVAASRAAVAARRARAAVKAEIASGERSPLDVMRIAGDEPSSVEGGIRVTEFLTAIPSIGVTKMHRFIHDLGISPAKRLGGLGRHQRRRLRGFLIDRLAAQRGASNRLVVLAGPTAVGKGTVAAHIRDNHPGVALSVSATTRAPRPGEVEGVSYYFVDDAEFDRMIEAGELLEHATVHNAHRYGTPREPVETALADGNSVLLEIDIQGARAVRREMPEATLVFLQPPSWEELVRRLVGRGTEDNAEQQRRLATAKVELAAVDEFDHEVVNGDVGAAAQEVVDLMQTRKARR</sequence>
<dbReference type="AlphaFoldDB" id="A0A4S4FY94"/>
<keyword evidence="15" id="KW-1185">Reference proteome</keyword>
<dbReference type="HAMAP" id="MF_00328">
    <property type="entry name" value="Guanylate_kinase"/>
    <property type="match status" value="1"/>
</dbReference>
<evidence type="ECO:0000256" key="3">
    <source>
        <dbReference type="ARBA" id="ARBA00012961"/>
    </source>
</evidence>
<dbReference type="NCBIfam" id="NF041260">
    <property type="entry name" value="actino_IHF"/>
    <property type="match status" value="1"/>
</dbReference>
<dbReference type="GO" id="GO:0004385">
    <property type="term" value="F:GMP kinase activity"/>
    <property type="evidence" value="ECO:0007669"/>
    <property type="project" value="UniProtKB-UniRule"/>
</dbReference>
<keyword evidence="5 11" id="KW-0808">Transferase</keyword>
<dbReference type="InterPro" id="IPR008144">
    <property type="entry name" value="Guanylate_kin-like_dom"/>
</dbReference>
<evidence type="ECO:0000256" key="4">
    <source>
        <dbReference type="ARBA" id="ARBA00016296"/>
    </source>
</evidence>
<dbReference type="PANTHER" id="PTHR23117">
    <property type="entry name" value="GUANYLATE KINASE-RELATED"/>
    <property type="match status" value="1"/>
</dbReference>
<evidence type="ECO:0000313" key="15">
    <source>
        <dbReference type="Proteomes" id="UP000307380"/>
    </source>
</evidence>
<accession>A0A4S4FY94</accession>
<dbReference type="GO" id="GO:0005524">
    <property type="term" value="F:ATP binding"/>
    <property type="evidence" value="ECO:0007669"/>
    <property type="project" value="UniProtKB-UniRule"/>
</dbReference>
<dbReference type="SMART" id="SM00072">
    <property type="entry name" value="GuKc"/>
    <property type="match status" value="1"/>
</dbReference>
<evidence type="ECO:0000256" key="2">
    <source>
        <dbReference type="ARBA" id="ARBA00005790"/>
    </source>
</evidence>
<dbReference type="PROSITE" id="PS00856">
    <property type="entry name" value="GUANYLATE_KINASE_1"/>
    <property type="match status" value="1"/>
</dbReference>
<evidence type="ECO:0000256" key="6">
    <source>
        <dbReference type="ARBA" id="ARBA00022741"/>
    </source>
</evidence>
<comment type="subcellular location">
    <subcellularLocation>
        <location evidence="11">Cytoplasm</location>
    </subcellularLocation>
</comment>
<evidence type="ECO:0000256" key="12">
    <source>
        <dbReference type="SAM" id="MobiDB-lite"/>
    </source>
</evidence>
<comment type="catalytic activity">
    <reaction evidence="10 11">
        <text>GMP + ATP = GDP + ADP</text>
        <dbReference type="Rhea" id="RHEA:20780"/>
        <dbReference type="ChEBI" id="CHEBI:30616"/>
        <dbReference type="ChEBI" id="CHEBI:58115"/>
        <dbReference type="ChEBI" id="CHEBI:58189"/>
        <dbReference type="ChEBI" id="CHEBI:456216"/>
        <dbReference type="EC" id="2.7.4.8"/>
    </reaction>
</comment>
<keyword evidence="7 11" id="KW-0418">Kinase</keyword>
<evidence type="ECO:0000256" key="11">
    <source>
        <dbReference type="HAMAP-Rule" id="MF_00328"/>
    </source>
</evidence>
<evidence type="ECO:0000259" key="13">
    <source>
        <dbReference type="PROSITE" id="PS50052"/>
    </source>
</evidence>
<dbReference type="Pfam" id="PF00625">
    <property type="entry name" value="Guanylate_kin"/>
    <property type="match status" value="1"/>
</dbReference>
<dbReference type="Proteomes" id="UP000307380">
    <property type="component" value="Unassembled WGS sequence"/>
</dbReference>
<dbReference type="EMBL" id="SSSN01000003">
    <property type="protein sequence ID" value="THG35301.1"/>
    <property type="molecule type" value="Genomic_DNA"/>
</dbReference>
<feature type="compositionally biased region" description="Polar residues" evidence="12">
    <location>
        <begin position="13"/>
        <end position="30"/>
    </location>
</feature>
<gene>
    <name evidence="11" type="primary">gmk</name>
    <name evidence="14" type="ORF">E6C70_04375</name>
</gene>
<dbReference type="Gene3D" id="3.30.63.10">
    <property type="entry name" value="Guanylate Kinase phosphate binding domain"/>
    <property type="match status" value="1"/>
</dbReference>
<protein>
    <recommendedName>
        <fullName evidence="4 11">Guanylate kinase</fullName>
        <ecNumber evidence="3 11">2.7.4.8</ecNumber>
    </recommendedName>
    <alternativeName>
        <fullName evidence="9 11">GMP kinase</fullName>
    </alternativeName>
</protein>
<evidence type="ECO:0000313" key="14">
    <source>
        <dbReference type="EMBL" id="THG35301.1"/>
    </source>
</evidence>
<dbReference type="EC" id="2.7.4.8" evidence="3 11"/>
<feature type="binding site" evidence="11">
    <location>
        <begin position="185"/>
        <end position="192"/>
    </location>
    <ligand>
        <name>ATP</name>
        <dbReference type="ChEBI" id="CHEBI:30616"/>
    </ligand>
</feature>
<name>A0A4S4FY94_9MICO</name>
<evidence type="ECO:0000256" key="10">
    <source>
        <dbReference type="ARBA" id="ARBA00048594"/>
    </source>
</evidence>
<dbReference type="PROSITE" id="PS50052">
    <property type="entry name" value="GUANYLATE_KINASE_2"/>
    <property type="match status" value="1"/>
</dbReference>
<proteinExistence type="inferred from homology"/>
<dbReference type="InterPro" id="IPR027417">
    <property type="entry name" value="P-loop_NTPase"/>
</dbReference>
<dbReference type="CDD" id="cd00071">
    <property type="entry name" value="GMPK"/>
    <property type="match status" value="1"/>
</dbReference>
<evidence type="ECO:0000256" key="9">
    <source>
        <dbReference type="ARBA" id="ARBA00030128"/>
    </source>
</evidence>
<dbReference type="InterPro" id="IPR020590">
    <property type="entry name" value="Guanylate_kinase_CS"/>
</dbReference>
<dbReference type="GO" id="GO:0005829">
    <property type="term" value="C:cytosol"/>
    <property type="evidence" value="ECO:0007669"/>
    <property type="project" value="TreeGrafter"/>
</dbReference>
<dbReference type="InterPro" id="IPR047806">
    <property type="entry name" value="IHF_actinobact"/>
</dbReference>
<dbReference type="InterPro" id="IPR055201">
    <property type="entry name" value="IHF-like_H2TH"/>
</dbReference>
<dbReference type="Gene3D" id="3.40.50.300">
    <property type="entry name" value="P-loop containing nucleotide triphosphate hydrolases"/>
    <property type="match status" value="1"/>
</dbReference>
<organism evidence="14 15">
    <name type="scientific">Orlajensenia flava</name>
    <dbReference type="NCBI Taxonomy" id="2565934"/>
    <lineage>
        <taxon>Bacteria</taxon>
        <taxon>Bacillati</taxon>
        <taxon>Actinomycetota</taxon>
        <taxon>Actinomycetes</taxon>
        <taxon>Micrococcales</taxon>
        <taxon>Microbacteriaceae</taxon>
        <taxon>Orlajensenia</taxon>
    </lineage>
</organism>
<evidence type="ECO:0000256" key="5">
    <source>
        <dbReference type="ARBA" id="ARBA00022679"/>
    </source>
</evidence>
<dbReference type="PANTHER" id="PTHR23117:SF13">
    <property type="entry name" value="GUANYLATE KINASE"/>
    <property type="match status" value="1"/>
</dbReference>
<dbReference type="SUPFAM" id="SSF52540">
    <property type="entry name" value="P-loop containing nucleoside triphosphate hydrolases"/>
    <property type="match status" value="1"/>
</dbReference>
<comment type="similarity">
    <text evidence="2 11">Belongs to the guanylate kinase family.</text>
</comment>
<evidence type="ECO:0000256" key="8">
    <source>
        <dbReference type="ARBA" id="ARBA00022840"/>
    </source>
</evidence>
<dbReference type="InterPro" id="IPR017665">
    <property type="entry name" value="Guanylate_kinase"/>
</dbReference>
<dbReference type="FunFam" id="3.30.63.10:FF:000002">
    <property type="entry name" value="Guanylate kinase 1"/>
    <property type="match status" value="1"/>
</dbReference>
<feature type="domain" description="Guanylate kinase-like" evidence="13">
    <location>
        <begin position="178"/>
        <end position="357"/>
    </location>
</feature>
<keyword evidence="6 11" id="KW-0547">Nucleotide-binding</keyword>
<evidence type="ECO:0000256" key="1">
    <source>
        <dbReference type="ARBA" id="ARBA00003531"/>
    </source>
</evidence>
<feature type="region of interest" description="Disordered" evidence="12">
    <location>
        <begin position="1"/>
        <end position="30"/>
    </location>
</feature>